<keyword evidence="2 6" id="KW-0805">Transcription regulation</keyword>
<comment type="subunit">
    <text evidence="6">Interacts with RsgI.</text>
</comment>
<keyword evidence="4 6" id="KW-0238">DNA-binding</keyword>
<dbReference type="OrthoDB" id="3190733at2"/>
<comment type="activity regulation">
    <text evidence="6">Negatively regulated by the anti-sigma-I factor RsgI.</text>
</comment>
<dbReference type="GO" id="GO:0005737">
    <property type="term" value="C:cytoplasm"/>
    <property type="evidence" value="ECO:0007669"/>
    <property type="project" value="UniProtKB-SubCell"/>
</dbReference>
<dbReference type="Proteomes" id="UP000031366">
    <property type="component" value="Unassembled WGS sequence"/>
</dbReference>
<keyword evidence="6" id="KW-0346">Stress response</keyword>
<dbReference type="Pfam" id="PF04542">
    <property type="entry name" value="Sigma70_r2"/>
    <property type="match status" value="1"/>
</dbReference>
<dbReference type="RefSeq" id="WP_039633681.1">
    <property type="nucleotide sequence ID" value="NZ_AYSO01000017.1"/>
</dbReference>
<dbReference type="InterPro" id="IPR014244">
    <property type="entry name" value="RNA_pol_sigma-I"/>
</dbReference>
<evidence type="ECO:0000256" key="4">
    <source>
        <dbReference type="ARBA" id="ARBA00023125"/>
    </source>
</evidence>
<dbReference type="InterPro" id="IPR007627">
    <property type="entry name" value="RNA_pol_sigma70_r2"/>
</dbReference>
<protein>
    <recommendedName>
        <fullName evidence="6">RNA polymerase sigma factor SigI</fullName>
    </recommendedName>
</protein>
<sequence>MVRLLNIFNREQTLEERVKDIQKGNEGDKNSLIEEYIPFIKKVLSNELGQYVEIENNDAFSVGLIAFNEAIEKYDEKRGNFLTFASMVIKSRLIDHRRSEARKPKEVCISELKCDDESYGYNENIIAIDSFEKRVEIRFDIALLVKEMKGYGVSLDELIKESPKHKDTRIVAISIGKYIFEKDYLKEKFLKTKNLPVSDLMRELCVSKKVIQRSRKFIIAIVLILNSDLDTLKEYIFYSEGCEMSDLQRHCDRDLL</sequence>
<dbReference type="STRING" id="29341.RSJ17_16490"/>
<dbReference type="EMBL" id="AYSO01000017">
    <property type="protein sequence ID" value="KIE46051.1"/>
    <property type="molecule type" value="Genomic_DNA"/>
</dbReference>
<evidence type="ECO:0000256" key="6">
    <source>
        <dbReference type="HAMAP-Rule" id="MF_02064"/>
    </source>
</evidence>
<dbReference type="HAMAP" id="MF_02064">
    <property type="entry name" value="Sigma70_SigI"/>
    <property type="match status" value="1"/>
</dbReference>
<feature type="domain" description="RNA polymerase sigma-70 region 2" evidence="7">
    <location>
        <begin position="32"/>
        <end position="102"/>
    </location>
</feature>
<dbReference type="InterPro" id="IPR013325">
    <property type="entry name" value="RNA_pol_sigma_r2"/>
</dbReference>
<organism evidence="8 9">
    <name type="scientific">Clostridium argentinense CDC 2741</name>
    <dbReference type="NCBI Taxonomy" id="1418104"/>
    <lineage>
        <taxon>Bacteria</taxon>
        <taxon>Bacillati</taxon>
        <taxon>Bacillota</taxon>
        <taxon>Clostridia</taxon>
        <taxon>Eubacteriales</taxon>
        <taxon>Clostridiaceae</taxon>
        <taxon>Clostridium</taxon>
    </lineage>
</organism>
<keyword evidence="9" id="KW-1185">Reference proteome</keyword>
<dbReference type="GO" id="GO:0003677">
    <property type="term" value="F:DNA binding"/>
    <property type="evidence" value="ECO:0007669"/>
    <property type="project" value="UniProtKB-UniRule"/>
</dbReference>
<keyword evidence="5 6" id="KW-0804">Transcription</keyword>
<proteinExistence type="inferred from homology"/>
<feature type="short sequence motif" description="Polymerase core binding" evidence="6">
    <location>
        <begin position="58"/>
        <end position="71"/>
    </location>
</feature>
<keyword evidence="1 6" id="KW-0963">Cytoplasm</keyword>
<evidence type="ECO:0000259" key="7">
    <source>
        <dbReference type="Pfam" id="PF04542"/>
    </source>
</evidence>
<comment type="similarity">
    <text evidence="6">Belongs to the sigma-70 factor family. SigI subfamily.</text>
</comment>
<evidence type="ECO:0000256" key="1">
    <source>
        <dbReference type="ARBA" id="ARBA00022490"/>
    </source>
</evidence>
<dbReference type="PIRSF" id="PIRSF038953">
    <property type="entry name" value="SigI"/>
    <property type="match status" value="1"/>
</dbReference>
<dbReference type="GO" id="GO:0016987">
    <property type="term" value="F:sigma factor activity"/>
    <property type="evidence" value="ECO:0007669"/>
    <property type="project" value="UniProtKB-UniRule"/>
</dbReference>
<accession>A0A0C1R6E6</accession>
<keyword evidence="3 6" id="KW-0731">Sigma factor</keyword>
<dbReference type="GO" id="GO:0006352">
    <property type="term" value="P:DNA-templated transcription initiation"/>
    <property type="evidence" value="ECO:0007669"/>
    <property type="project" value="UniProtKB-UniRule"/>
</dbReference>
<gene>
    <name evidence="6 8" type="primary">sigI</name>
    <name evidence="8" type="ORF">U732_1805</name>
</gene>
<dbReference type="Gene3D" id="1.10.1740.10">
    <property type="match status" value="1"/>
</dbReference>
<evidence type="ECO:0000256" key="2">
    <source>
        <dbReference type="ARBA" id="ARBA00023015"/>
    </source>
</evidence>
<evidence type="ECO:0000256" key="3">
    <source>
        <dbReference type="ARBA" id="ARBA00023082"/>
    </source>
</evidence>
<dbReference type="AlphaFoldDB" id="A0A0C1R6E6"/>
<evidence type="ECO:0000313" key="9">
    <source>
        <dbReference type="Proteomes" id="UP000031366"/>
    </source>
</evidence>
<feature type="DNA-binding region" description="H-T-H motif" evidence="6">
    <location>
        <begin position="197"/>
        <end position="216"/>
    </location>
</feature>
<name>A0A0C1R6E6_9CLOT</name>
<evidence type="ECO:0000256" key="5">
    <source>
        <dbReference type="ARBA" id="ARBA00023163"/>
    </source>
</evidence>
<comment type="subcellular location">
    <subcellularLocation>
        <location evidence="6">Cytoplasm</location>
    </subcellularLocation>
</comment>
<dbReference type="SUPFAM" id="SSF88946">
    <property type="entry name" value="Sigma2 domain of RNA polymerase sigma factors"/>
    <property type="match status" value="1"/>
</dbReference>
<comment type="caution">
    <text evidence="8">The sequence shown here is derived from an EMBL/GenBank/DDBJ whole genome shotgun (WGS) entry which is preliminary data.</text>
</comment>
<reference evidence="8 9" key="1">
    <citation type="journal article" date="2015" name="Infect. Genet. Evol.">
        <title>Genomic sequences of six botulinum neurotoxin-producing strains representing three clostridial species illustrate the mobility and diversity of botulinum neurotoxin genes.</title>
        <authorList>
            <person name="Smith T.J."/>
            <person name="Hill K.K."/>
            <person name="Xie G."/>
            <person name="Foley B.T."/>
            <person name="Williamson C.H."/>
            <person name="Foster J.T."/>
            <person name="Johnson S.L."/>
            <person name="Chertkov O."/>
            <person name="Teshima H."/>
            <person name="Gibbons H.S."/>
            <person name="Johnsky L.A."/>
            <person name="Karavis M.A."/>
            <person name="Smith L.A."/>
        </authorList>
    </citation>
    <scope>NUCLEOTIDE SEQUENCE [LARGE SCALE GENOMIC DNA]</scope>
    <source>
        <strain evidence="8 9">CDC 2741</strain>
    </source>
</reference>
<comment type="function">
    <text evidence="6">Sigma factors are initiation factors that promote the attachment of RNA polymerase to specific initiation sites and are then released.</text>
</comment>
<evidence type="ECO:0000313" key="8">
    <source>
        <dbReference type="EMBL" id="KIE46051.1"/>
    </source>
</evidence>